<sequence length="119" mass="13768">MGVSFIDEVQTLWLLGTLPKSWETLCVSLSTSSPDGRIKKDGVINTILNENLRRSTGDEGKHSNLYDTPVFEKRRNNFKKKKNRVVQLKSKGTDKKDDKCHYCKKLGHWKSDCYSFKRD</sequence>
<dbReference type="GO" id="GO:0003676">
    <property type="term" value="F:nucleic acid binding"/>
    <property type="evidence" value="ECO:0007669"/>
    <property type="project" value="InterPro"/>
</dbReference>
<keyword evidence="2" id="KW-1185">Reference proteome</keyword>
<dbReference type="AlphaFoldDB" id="A0AAV3R3R6"/>
<dbReference type="GO" id="GO:0008270">
    <property type="term" value="F:zinc ion binding"/>
    <property type="evidence" value="ECO:0007669"/>
    <property type="project" value="InterPro"/>
</dbReference>
<dbReference type="Proteomes" id="UP001454036">
    <property type="component" value="Unassembled WGS sequence"/>
</dbReference>
<dbReference type="Gene3D" id="4.10.60.10">
    <property type="entry name" value="Zinc finger, CCHC-type"/>
    <property type="match status" value="1"/>
</dbReference>
<evidence type="ECO:0000313" key="1">
    <source>
        <dbReference type="EMBL" id="GAA0170995.1"/>
    </source>
</evidence>
<reference evidence="1 2" key="1">
    <citation type="submission" date="2024-01" db="EMBL/GenBank/DDBJ databases">
        <title>The complete chloroplast genome sequence of Lithospermum erythrorhizon: insights into the phylogenetic relationship among Boraginaceae species and the maternal lineages of purple gromwells.</title>
        <authorList>
            <person name="Okada T."/>
            <person name="Watanabe K."/>
        </authorList>
    </citation>
    <scope>NUCLEOTIDE SEQUENCE [LARGE SCALE GENOMIC DNA]</scope>
</reference>
<dbReference type="SUPFAM" id="SSF57756">
    <property type="entry name" value="Retrovirus zinc finger-like domains"/>
    <property type="match status" value="1"/>
</dbReference>
<name>A0AAV3R3R6_LITER</name>
<evidence type="ECO:0008006" key="3">
    <source>
        <dbReference type="Google" id="ProtNLM"/>
    </source>
</evidence>
<proteinExistence type="predicted"/>
<dbReference type="InterPro" id="IPR036875">
    <property type="entry name" value="Znf_CCHC_sf"/>
</dbReference>
<organism evidence="1 2">
    <name type="scientific">Lithospermum erythrorhizon</name>
    <name type="common">Purple gromwell</name>
    <name type="synonym">Lithospermum officinale var. erythrorhizon</name>
    <dbReference type="NCBI Taxonomy" id="34254"/>
    <lineage>
        <taxon>Eukaryota</taxon>
        <taxon>Viridiplantae</taxon>
        <taxon>Streptophyta</taxon>
        <taxon>Embryophyta</taxon>
        <taxon>Tracheophyta</taxon>
        <taxon>Spermatophyta</taxon>
        <taxon>Magnoliopsida</taxon>
        <taxon>eudicotyledons</taxon>
        <taxon>Gunneridae</taxon>
        <taxon>Pentapetalae</taxon>
        <taxon>asterids</taxon>
        <taxon>lamiids</taxon>
        <taxon>Boraginales</taxon>
        <taxon>Boraginaceae</taxon>
        <taxon>Boraginoideae</taxon>
        <taxon>Lithospermeae</taxon>
        <taxon>Lithospermum</taxon>
    </lineage>
</organism>
<accession>A0AAV3R3R6</accession>
<evidence type="ECO:0000313" key="2">
    <source>
        <dbReference type="Proteomes" id="UP001454036"/>
    </source>
</evidence>
<protein>
    <recommendedName>
        <fullName evidence="3">CCHC-type domain-containing protein</fullName>
    </recommendedName>
</protein>
<comment type="caution">
    <text evidence="1">The sequence shown here is derived from an EMBL/GenBank/DDBJ whole genome shotgun (WGS) entry which is preliminary data.</text>
</comment>
<dbReference type="EMBL" id="BAABME010024839">
    <property type="protein sequence ID" value="GAA0170995.1"/>
    <property type="molecule type" value="Genomic_DNA"/>
</dbReference>
<gene>
    <name evidence="1" type="ORF">LIER_41060</name>
</gene>